<keyword evidence="2" id="KW-1185">Reference proteome</keyword>
<dbReference type="AlphaFoldDB" id="A0ABD2PJ61"/>
<sequence>MYSPSVTRRPGVMIFGIKASHQSSSVCSTEVACCSGFPSVLEVSCSLESESSHYAEPMMPLTKDQAGKGESMINIVRNNKDSDVKKVSVENENQTPDVTVFETLSVSTGDRSYKTGSEFYLRIFDRI</sequence>
<accession>A0ABD2PJ61</accession>
<evidence type="ECO:0000313" key="2">
    <source>
        <dbReference type="Proteomes" id="UP001626550"/>
    </source>
</evidence>
<reference evidence="1 2" key="1">
    <citation type="submission" date="2024-11" db="EMBL/GenBank/DDBJ databases">
        <title>Adaptive evolution of stress response genes in parasites aligns with host niche diversity.</title>
        <authorList>
            <person name="Hahn C."/>
            <person name="Resl P."/>
        </authorList>
    </citation>
    <scope>NUCLEOTIDE SEQUENCE [LARGE SCALE GENOMIC DNA]</scope>
    <source>
        <strain evidence="1">EGGRZ-B1_66</strain>
        <tissue evidence="1">Body</tissue>
    </source>
</reference>
<protein>
    <submittedName>
        <fullName evidence="1">Uncharacterized protein</fullName>
    </submittedName>
</protein>
<dbReference type="Proteomes" id="UP001626550">
    <property type="component" value="Unassembled WGS sequence"/>
</dbReference>
<dbReference type="EMBL" id="JBJKFK010008468">
    <property type="protein sequence ID" value="KAL3307060.1"/>
    <property type="molecule type" value="Genomic_DNA"/>
</dbReference>
<comment type="caution">
    <text evidence="1">The sequence shown here is derived from an EMBL/GenBank/DDBJ whole genome shotgun (WGS) entry which is preliminary data.</text>
</comment>
<evidence type="ECO:0000313" key="1">
    <source>
        <dbReference type="EMBL" id="KAL3307060.1"/>
    </source>
</evidence>
<organism evidence="1 2">
    <name type="scientific">Cichlidogyrus casuarinus</name>
    <dbReference type="NCBI Taxonomy" id="1844966"/>
    <lineage>
        <taxon>Eukaryota</taxon>
        <taxon>Metazoa</taxon>
        <taxon>Spiralia</taxon>
        <taxon>Lophotrochozoa</taxon>
        <taxon>Platyhelminthes</taxon>
        <taxon>Monogenea</taxon>
        <taxon>Monopisthocotylea</taxon>
        <taxon>Dactylogyridea</taxon>
        <taxon>Ancyrocephalidae</taxon>
        <taxon>Cichlidogyrus</taxon>
    </lineage>
</organism>
<gene>
    <name evidence="1" type="ORF">Ciccas_014435</name>
</gene>
<proteinExistence type="predicted"/>
<name>A0ABD2PJ61_9PLAT</name>